<dbReference type="SUPFAM" id="SSF51735">
    <property type="entry name" value="NAD(P)-binding Rossmann-fold domains"/>
    <property type="match status" value="1"/>
</dbReference>
<evidence type="ECO:0000256" key="4">
    <source>
        <dbReference type="RuleBase" id="RU000363"/>
    </source>
</evidence>
<accession>A0A895XHA1</accession>
<comment type="similarity">
    <text evidence="1 4">Belongs to the short-chain dehydrogenases/reductases (SDR) family.</text>
</comment>
<keyword evidence="3" id="KW-0560">Oxidoreductase</keyword>
<reference evidence="5" key="1">
    <citation type="submission" date="2021-02" db="EMBL/GenBank/DDBJ databases">
        <title>Natronoglycomyces albus gen. nov., sp. nov, a haloalkaliphilic actinobacterium from a soda solonchak soil.</title>
        <authorList>
            <person name="Sorokin D.Y."/>
            <person name="Khijniak T.V."/>
            <person name="Zakharycheva A.P."/>
            <person name="Boueva O.V."/>
            <person name="Ariskina E.V."/>
            <person name="Hahnke R.L."/>
            <person name="Bunk B."/>
            <person name="Sproer C."/>
            <person name="Schumann P."/>
            <person name="Evtushenko L.I."/>
            <person name="Kublanov I.V."/>
        </authorList>
    </citation>
    <scope>NUCLEOTIDE SEQUENCE</scope>
    <source>
        <strain evidence="5">DSM 106290</strain>
    </source>
</reference>
<evidence type="ECO:0000313" key="6">
    <source>
        <dbReference type="Proteomes" id="UP000662939"/>
    </source>
</evidence>
<proteinExistence type="inferred from homology"/>
<dbReference type="InterPro" id="IPR002347">
    <property type="entry name" value="SDR_fam"/>
</dbReference>
<evidence type="ECO:0000256" key="3">
    <source>
        <dbReference type="ARBA" id="ARBA00023002"/>
    </source>
</evidence>
<evidence type="ECO:0000256" key="1">
    <source>
        <dbReference type="ARBA" id="ARBA00006484"/>
    </source>
</evidence>
<gene>
    <name evidence="5" type="ORF">JQS30_13235</name>
</gene>
<protein>
    <submittedName>
        <fullName evidence="5">SDR family NAD(P)-dependent oxidoreductase</fullName>
    </submittedName>
</protein>
<dbReference type="PANTHER" id="PTHR43490:SF99">
    <property type="entry name" value="SHORT-CHAIN DEHYDROGENASE_REDUCTASE"/>
    <property type="match status" value="1"/>
</dbReference>
<dbReference type="PANTHER" id="PTHR43490">
    <property type="entry name" value="(+)-NEOMENTHOL DEHYDROGENASE"/>
    <property type="match status" value="1"/>
</dbReference>
<dbReference type="InterPro" id="IPR036291">
    <property type="entry name" value="NAD(P)-bd_dom_sf"/>
</dbReference>
<evidence type="ECO:0000313" key="5">
    <source>
        <dbReference type="EMBL" id="QSB04724.1"/>
    </source>
</evidence>
<dbReference type="Pfam" id="PF00106">
    <property type="entry name" value="adh_short"/>
    <property type="match status" value="1"/>
</dbReference>
<name>A0A895XHA1_9ACTN</name>
<dbReference type="EMBL" id="CP070496">
    <property type="protein sequence ID" value="QSB04724.1"/>
    <property type="molecule type" value="Genomic_DNA"/>
</dbReference>
<keyword evidence="6" id="KW-1185">Reference proteome</keyword>
<evidence type="ECO:0000256" key="2">
    <source>
        <dbReference type="ARBA" id="ARBA00022857"/>
    </source>
</evidence>
<organism evidence="5 6">
    <name type="scientific">Natronoglycomyces albus</name>
    <dbReference type="NCBI Taxonomy" id="2811108"/>
    <lineage>
        <taxon>Bacteria</taxon>
        <taxon>Bacillati</taxon>
        <taxon>Actinomycetota</taxon>
        <taxon>Actinomycetes</taxon>
        <taxon>Glycomycetales</taxon>
        <taxon>Glycomycetaceae</taxon>
        <taxon>Natronoglycomyces</taxon>
    </lineage>
</organism>
<dbReference type="Proteomes" id="UP000662939">
    <property type="component" value="Chromosome"/>
</dbReference>
<dbReference type="KEGG" id="nav:JQS30_13235"/>
<dbReference type="Gene3D" id="3.40.50.720">
    <property type="entry name" value="NAD(P)-binding Rossmann-like Domain"/>
    <property type="match status" value="1"/>
</dbReference>
<keyword evidence="2" id="KW-0521">NADP</keyword>
<sequence>MASDFVFGPQPVELAAIASQVFDQLAEPFVTTAAGITGTQVGHASPGKGCPAGISQTLRRGGAAEEGPQQVGVLIGARDPQRGKEAQAALHSEGLDVAHLHLDVTDPSSIASAAQTIAKRHGRLDALVNNAGIARGHASRNTSQLTVELLREVYETNVFGVVAVTNALIPLLRQSRFARVVNVSSDVGSFATVLRADTPLAGLQPAAYGSSKTALNMLTVSYAREFPASEITFNVVTPGYCATDLNGNTGTRSAKQGAQAAVDVVLSLAPLTGTFRSDGTIDYLDADGQVDW</sequence>
<dbReference type="PRINTS" id="PR00081">
    <property type="entry name" value="GDHRDH"/>
</dbReference>
<dbReference type="AlphaFoldDB" id="A0A895XHA1"/>
<dbReference type="GO" id="GO:0016491">
    <property type="term" value="F:oxidoreductase activity"/>
    <property type="evidence" value="ECO:0007669"/>
    <property type="project" value="UniProtKB-KW"/>
</dbReference>
<dbReference type="PRINTS" id="PR00080">
    <property type="entry name" value="SDRFAMILY"/>
</dbReference>